<comment type="caution">
    <text evidence="6">The sequence shown here is derived from an EMBL/GenBank/DDBJ whole genome shotgun (WGS) entry which is preliminary data.</text>
</comment>
<dbReference type="GO" id="GO:0009698">
    <property type="term" value="P:phenylpropanoid metabolic process"/>
    <property type="evidence" value="ECO:0007669"/>
    <property type="project" value="UniProtKB-KW"/>
</dbReference>
<dbReference type="SUPFAM" id="SSF56801">
    <property type="entry name" value="Acetyl-CoA synthetase-like"/>
    <property type="match status" value="1"/>
</dbReference>
<proteinExistence type="predicted"/>
<organism evidence="6 7">
    <name type="scientific">Artemisia annua</name>
    <name type="common">Sweet wormwood</name>
    <dbReference type="NCBI Taxonomy" id="35608"/>
    <lineage>
        <taxon>Eukaryota</taxon>
        <taxon>Viridiplantae</taxon>
        <taxon>Streptophyta</taxon>
        <taxon>Embryophyta</taxon>
        <taxon>Tracheophyta</taxon>
        <taxon>Spermatophyta</taxon>
        <taxon>Magnoliopsida</taxon>
        <taxon>eudicotyledons</taxon>
        <taxon>Gunneridae</taxon>
        <taxon>Pentapetalae</taxon>
        <taxon>asterids</taxon>
        <taxon>campanulids</taxon>
        <taxon>Asterales</taxon>
        <taxon>Asteraceae</taxon>
        <taxon>Asteroideae</taxon>
        <taxon>Anthemideae</taxon>
        <taxon>Artemisiinae</taxon>
        <taxon>Artemisia</taxon>
    </lineage>
</organism>
<evidence type="ECO:0000256" key="2">
    <source>
        <dbReference type="ARBA" id="ARBA00022598"/>
    </source>
</evidence>
<dbReference type="InterPro" id="IPR000873">
    <property type="entry name" value="AMP-dep_synth/lig_dom"/>
</dbReference>
<dbReference type="Proteomes" id="UP000245207">
    <property type="component" value="Unassembled WGS sequence"/>
</dbReference>
<evidence type="ECO:0000259" key="5">
    <source>
        <dbReference type="Pfam" id="PF00501"/>
    </source>
</evidence>
<evidence type="ECO:0000313" key="7">
    <source>
        <dbReference type="Proteomes" id="UP000245207"/>
    </source>
</evidence>
<keyword evidence="4" id="KW-0472">Membrane</keyword>
<dbReference type="Gene3D" id="3.30.300.30">
    <property type="match status" value="1"/>
</dbReference>
<dbReference type="EMBL" id="PKPP01012804">
    <property type="protein sequence ID" value="PWA41836.1"/>
    <property type="molecule type" value="Genomic_DNA"/>
</dbReference>
<dbReference type="STRING" id="35608.A0A2U1KYJ4"/>
<keyword evidence="4" id="KW-1133">Transmembrane helix</keyword>
<keyword evidence="7" id="KW-1185">Reference proteome</keyword>
<dbReference type="PROSITE" id="PS00455">
    <property type="entry name" value="AMP_BINDING"/>
    <property type="match status" value="1"/>
</dbReference>
<evidence type="ECO:0000256" key="4">
    <source>
        <dbReference type="SAM" id="Phobius"/>
    </source>
</evidence>
<dbReference type="OrthoDB" id="10253869at2759"/>
<keyword evidence="4" id="KW-0812">Transmembrane</keyword>
<dbReference type="UniPathway" id="UPA00372">
    <property type="reaction ID" value="UER00547"/>
</dbReference>
<dbReference type="InterPro" id="IPR045851">
    <property type="entry name" value="AMP-bd_C_sf"/>
</dbReference>
<evidence type="ECO:0000256" key="1">
    <source>
        <dbReference type="ARBA" id="ARBA00004930"/>
    </source>
</evidence>
<protein>
    <submittedName>
        <fullName evidence="6">AMP-dependent synthetase and ligase family protein</fullName>
    </submittedName>
</protein>
<dbReference type="PANTHER" id="PTHR24096">
    <property type="entry name" value="LONG-CHAIN-FATTY-ACID--COA LIGASE"/>
    <property type="match status" value="1"/>
</dbReference>
<reference evidence="6 7" key="1">
    <citation type="journal article" date="2018" name="Mol. Plant">
        <title>The genome of Artemisia annua provides insight into the evolution of Asteraceae family and artemisinin biosynthesis.</title>
        <authorList>
            <person name="Shen Q."/>
            <person name="Zhang L."/>
            <person name="Liao Z."/>
            <person name="Wang S."/>
            <person name="Yan T."/>
            <person name="Shi P."/>
            <person name="Liu M."/>
            <person name="Fu X."/>
            <person name="Pan Q."/>
            <person name="Wang Y."/>
            <person name="Lv Z."/>
            <person name="Lu X."/>
            <person name="Zhang F."/>
            <person name="Jiang W."/>
            <person name="Ma Y."/>
            <person name="Chen M."/>
            <person name="Hao X."/>
            <person name="Li L."/>
            <person name="Tang Y."/>
            <person name="Lv G."/>
            <person name="Zhou Y."/>
            <person name="Sun X."/>
            <person name="Brodelius P.E."/>
            <person name="Rose J.K.C."/>
            <person name="Tang K."/>
        </authorList>
    </citation>
    <scope>NUCLEOTIDE SEQUENCE [LARGE SCALE GENOMIC DNA]</scope>
    <source>
        <strain evidence="7">cv. Huhao1</strain>
        <tissue evidence="6">Leaf</tissue>
    </source>
</reference>
<feature type="domain" description="AMP-dependent synthetase/ligase" evidence="5">
    <location>
        <begin position="13"/>
        <end position="233"/>
    </location>
</feature>
<dbReference type="Gene3D" id="3.40.50.12780">
    <property type="entry name" value="N-terminal domain of ligase-like"/>
    <property type="match status" value="1"/>
</dbReference>
<dbReference type="AlphaFoldDB" id="A0A2U1KYJ4"/>
<comment type="pathway">
    <text evidence="1">Phytoalexin biosynthesis; 3,4',5-trihydroxystilbene biosynthesis; 3,4',5-trihydroxystilbene from trans-4-coumarate: step 1/2.</text>
</comment>
<dbReference type="InterPro" id="IPR020845">
    <property type="entry name" value="AMP-binding_CS"/>
</dbReference>
<accession>A0A2U1KYJ4</accession>
<dbReference type="GO" id="GO:0016405">
    <property type="term" value="F:CoA-ligase activity"/>
    <property type="evidence" value="ECO:0007669"/>
    <property type="project" value="TreeGrafter"/>
</dbReference>
<evidence type="ECO:0000256" key="3">
    <source>
        <dbReference type="ARBA" id="ARBA00023051"/>
    </source>
</evidence>
<keyword evidence="2 6" id="KW-0436">Ligase</keyword>
<name>A0A2U1KYJ4_ARTAN</name>
<dbReference type="Pfam" id="PF00501">
    <property type="entry name" value="AMP-binding"/>
    <property type="match status" value="1"/>
</dbReference>
<dbReference type="InterPro" id="IPR042099">
    <property type="entry name" value="ANL_N_sf"/>
</dbReference>
<feature type="transmembrane region" description="Helical" evidence="4">
    <location>
        <begin position="75"/>
        <end position="97"/>
    </location>
</feature>
<keyword evidence="3" id="KW-0587">Phenylpropanoid metabolism</keyword>
<evidence type="ECO:0000313" key="6">
    <source>
        <dbReference type="EMBL" id="PWA41836.1"/>
    </source>
</evidence>
<gene>
    <name evidence="6" type="ORF">CTI12_AA550530</name>
</gene>
<dbReference type="PANTHER" id="PTHR24096:SF251">
    <property type="entry name" value="4-COUMARATE--COA LIGASE-LIKE 9"/>
    <property type="match status" value="1"/>
</dbReference>
<sequence>MLQYKSNKSTSYEHVKQSDTAAILYSSGTTGRIKGVELTHRNFVAITNAGNQSRFVKDENDDDDIHRISLFPLPLFHVFGFFALIRSFALGDTLVLMERFDFEHMLKAVERFKVTYMPVSPPLVVAMAKSEVVMRYDLSSLRLIGCGGAPLGKEVAERFKARFPDVEIVQGYGMTETGGAVTGMKSPDECDRYGSAGRLSCNIEAKIVDPKTGEALSPMQQGELWLRGPMIMKESQITVDTIKKNLTGYVRNKEATVATLDTEGWLKTGDLCYFDSDGFLYIVDRLKELIKYKAYQVPPAELERYLQSIPEVADAAVIPRSYELKTKFWRASAFSFKANSYIFPFNPLKIKAYSQGNGSKLLFLDRTIL</sequence>